<feature type="compositionally biased region" description="Basic and acidic residues" evidence="1">
    <location>
        <begin position="28"/>
        <end position="40"/>
    </location>
</feature>
<protein>
    <recommendedName>
        <fullName evidence="4">BZIP domain-containing protein</fullName>
    </recommendedName>
</protein>
<dbReference type="CDD" id="cd14688">
    <property type="entry name" value="bZIP_YAP"/>
    <property type="match status" value="1"/>
</dbReference>
<sequence>METISSEAPHKQAPAGVRQASKRSSQMSDKRREKKRIADRICQREARARNKNKIAELESLVTHLTSLSGNEVYGELKQQLEESRAECRSLKQKLATILSIAQINGTETSSVNRDTDQDDYTDFPPESANIEDKSPTVDWEIVKGLEGRLERSEYTRQREADFDFTNSESPALDYFDGIYDEASLNVTAPPKLDAMDDLHFDTPSAASIELSFPESGLTCDCVHQNQPGTPNLWSTMSETLMGWKAHSCPENQLIGGENHDDIAVRAVTQGWNDLSLGKLSASWRILQGVDQKVWAKSRPVDRLAVLSIMNMLLQCHLNPTEENLSKLPPWYRPRPSQVAQKHAYAIDFFVWPGLRERFIYHQHKYCSNHFWSLLAQHFRFAWPYDLRDCYVHNRMTDRYELSTLFRRQLDDLSSFTLCKDMFDQFPEFESDISGYMAIPRALGLNPDSKKHGDGLRRVAIDKNLRDRRSLAYSAMPVTGLQSQWSCVPQEDIAASIFQDLGPAPFPMNQFF</sequence>
<dbReference type="Proteomes" id="UP001358417">
    <property type="component" value="Unassembled WGS sequence"/>
</dbReference>
<dbReference type="GeneID" id="89971189"/>
<proteinExistence type="predicted"/>
<reference evidence="2 3" key="1">
    <citation type="submission" date="2023-08" db="EMBL/GenBank/DDBJ databases">
        <title>Black Yeasts Isolated from many extreme environments.</title>
        <authorList>
            <person name="Coleine C."/>
            <person name="Stajich J.E."/>
            <person name="Selbmann L."/>
        </authorList>
    </citation>
    <scope>NUCLEOTIDE SEQUENCE [LARGE SCALE GENOMIC DNA]</scope>
    <source>
        <strain evidence="2 3">CCFEE 5792</strain>
    </source>
</reference>
<name>A0AAV9N8F2_9EURO</name>
<evidence type="ECO:0000256" key="1">
    <source>
        <dbReference type="SAM" id="MobiDB-lite"/>
    </source>
</evidence>
<dbReference type="EMBL" id="JAVRRD010000015">
    <property type="protein sequence ID" value="KAK5051343.1"/>
    <property type="molecule type" value="Genomic_DNA"/>
</dbReference>
<feature type="region of interest" description="Disordered" evidence="1">
    <location>
        <begin position="1"/>
        <end position="40"/>
    </location>
</feature>
<accession>A0AAV9N8F2</accession>
<keyword evidence="3" id="KW-1185">Reference proteome</keyword>
<dbReference type="PANTHER" id="PTHR37012">
    <property type="entry name" value="B-ZIP TRANSCRIPTION FACTOR (EUROFUNG)-RELATED"/>
    <property type="match status" value="1"/>
</dbReference>
<comment type="caution">
    <text evidence="2">The sequence shown here is derived from an EMBL/GenBank/DDBJ whole genome shotgun (WGS) entry which is preliminary data.</text>
</comment>
<dbReference type="Pfam" id="PF11905">
    <property type="entry name" value="DUF3425"/>
    <property type="match status" value="1"/>
</dbReference>
<dbReference type="AlphaFoldDB" id="A0AAV9N8F2"/>
<dbReference type="InterPro" id="IPR021833">
    <property type="entry name" value="DUF3425"/>
</dbReference>
<dbReference type="RefSeq" id="XP_064705570.1">
    <property type="nucleotide sequence ID" value="XM_064846590.1"/>
</dbReference>
<evidence type="ECO:0008006" key="4">
    <source>
        <dbReference type="Google" id="ProtNLM"/>
    </source>
</evidence>
<dbReference type="PANTHER" id="PTHR37012:SF7">
    <property type="entry name" value="B-ZIP TRANSCRIPTION FACTOR (EUROFUNG)-RELATED"/>
    <property type="match status" value="1"/>
</dbReference>
<gene>
    <name evidence="2" type="ORF">LTR84_002995</name>
</gene>
<organism evidence="2 3">
    <name type="scientific">Exophiala bonariae</name>
    <dbReference type="NCBI Taxonomy" id="1690606"/>
    <lineage>
        <taxon>Eukaryota</taxon>
        <taxon>Fungi</taxon>
        <taxon>Dikarya</taxon>
        <taxon>Ascomycota</taxon>
        <taxon>Pezizomycotina</taxon>
        <taxon>Eurotiomycetes</taxon>
        <taxon>Chaetothyriomycetidae</taxon>
        <taxon>Chaetothyriales</taxon>
        <taxon>Herpotrichiellaceae</taxon>
        <taxon>Exophiala</taxon>
    </lineage>
</organism>
<evidence type="ECO:0000313" key="2">
    <source>
        <dbReference type="EMBL" id="KAK5051343.1"/>
    </source>
</evidence>
<evidence type="ECO:0000313" key="3">
    <source>
        <dbReference type="Proteomes" id="UP001358417"/>
    </source>
</evidence>